<dbReference type="PROSITE" id="PS01081">
    <property type="entry name" value="HTH_TETR_1"/>
    <property type="match status" value="1"/>
</dbReference>
<dbReference type="PANTHER" id="PTHR47506">
    <property type="entry name" value="TRANSCRIPTIONAL REGULATORY PROTEIN"/>
    <property type="match status" value="1"/>
</dbReference>
<keyword evidence="3" id="KW-0804">Transcription</keyword>
<sequence>MTTTKRGRPRGFDRDTALAQATSLFWQHGFEGTSIADLTSAMGISPPSLYAAFGDKRTLFHEVVERYGGTFGAFMDKALTEESDPRRGFARMLDEAALAYTDPSHPAGCLVITAATNYSKQTADIERDLRERRRANVRSFETRLEDARSRGSLGQDTDTRALAVYFAAVVQGMSQQARDGATAQELRRVAELAMTVWPPSDASS</sequence>
<dbReference type="InterPro" id="IPR036271">
    <property type="entry name" value="Tet_transcr_reg_TetR-rel_C_sf"/>
</dbReference>
<dbReference type="InterPro" id="IPR009057">
    <property type="entry name" value="Homeodomain-like_sf"/>
</dbReference>
<reference evidence="7" key="1">
    <citation type="journal article" date="2019" name="Int. J. Syst. Evol. Microbiol.">
        <title>The Global Catalogue of Microorganisms (GCM) 10K type strain sequencing project: providing services to taxonomists for standard genome sequencing and annotation.</title>
        <authorList>
            <consortium name="The Broad Institute Genomics Platform"/>
            <consortium name="The Broad Institute Genome Sequencing Center for Infectious Disease"/>
            <person name="Wu L."/>
            <person name="Ma J."/>
        </authorList>
    </citation>
    <scope>NUCLEOTIDE SEQUENCE [LARGE SCALE GENOMIC DNA]</scope>
    <source>
        <strain evidence="7">JCM 9381</strain>
    </source>
</reference>
<protein>
    <submittedName>
        <fullName evidence="6">TetR/AcrR family transcriptional regulator</fullName>
    </submittedName>
</protein>
<dbReference type="InterPro" id="IPR011075">
    <property type="entry name" value="TetR_C"/>
</dbReference>
<keyword evidence="7" id="KW-1185">Reference proteome</keyword>
<name>A0ABP6R2R7_9ACTN</name>
<dbReference type="InterPro" id="IPR001647">
    <property type="entry name" value="HTH_TetR"/>
</dbReference>
<gene>
    <name evidence="6" type="ORF">GCM10010469_52280</name>
</gene>
<dbReference type="Gene3D" id="1.10.10.60">
    <property type="entry name" value="Homeodomain-like"/>
    <property type="match status" value="1"/>
</dbReference>
<dbReference type="Gene3D" id="1.10.357.10">
    <property type="entry name" value="Tetracycline Repressor, domain 2"/>
    <property type="match status" value="1"/>
</dbReference>
<dbReference type="PANTHER" id="PTHR47506:SF1">
    <property type="entry name" value="HTH-TYPE TRANSCRIPTIONAL REGULATOR YJDC"/>
    <property type="match status" value="1"/>
</dbReference>
<dbReference type="InterPro" id="IPR023772">
    <property type="entry name" value="DNA-bd_HTH_TetR-type_CS"/>
</dbReference>
<dbReference type="Proteomes" id="UP001500728">
    <property type="component" value="Unassembled WGS sequence"/>
</dbReference>
<keyword evidence="2 4" id="KW-0238">DNA-binding</keyword>
<dbReference type="PROSITE" id="PS50977">
    <property type="entry name" value="HTH_TETR_2"/>
    <property type="match status" value="1"/>
</dbReference>
<comment type="caution">
    <text evidence="6">The sequence shown here is derived from an EMBL/GenBank/DDBJ whole genome shotgun (WGS) entry which is preliminary data.</text>
</comment>
<dbReference type="Pfam" id="PF00440">
    <property type="entry name" value="TetR_N"/>
    <property type="match status" value="1"/>
</dbReference>
<evidence type="ECO:0000256" key="3">
    <source>
        <dbReference type="ARBA" id="ARBA00023163"/>
    </source>
</evidence>
<evidence type="ECO:0000313" key="6">
    <source>
        <dbReference type="EMBL" id="GAA3273318.1"/>
    </source>
</evidence>
<proteinExistence type="predicted"/>
<feature type="DNA-binding region" description="H-T-H motif" evidence="4">
    <location>
        <begin position="34"/>
        <end position="53"/>
    </location>
</feature>
<dbReference type="RefSeq" id="WP_086700175.1">
    <property type="nucleotide sequence ID" value="NZ_BAAAUW010000030.1"/>
</dbReference>
<evidence type="ECO:0000256" key="2">
    <source>
        <dbReference type="ARBA" id="ARBA00023125"/>
    </source>
</evidence>
<organism evidence="6 7">
    <name type="scientific">Streptomyces labedae</name>
    <dbReference type="NCBI Taxonomy" id="285569"/>
    <lineage>
        <taxon>Bacteria</taxon>
        <taxon>Bacillati</taxon>
        <taxon>Actinomycetota</taxon>
        <taxon>Actinomycetes</taxon>
        <taxon>Kitasatosporales</taxon>
        <taxon>Streptomycetaceae</taxon>
        <taxon>Streptomyces</taxon>
    </lineage>
</organism>
<dbReference type="Pfam" id="PF16925">
    <property type="entry name" value="TetR_C_13"/>
    <property type="match status" value="1"/>
</dbReference>
<feature type="domain" description="HTH tetR-type" evidence="5">
    <location>
        <begin position="11"/>
        <end position="71"/>
    </location>
</feature>
<evidence type="ECO:0000313" key="7">
    <source>
        <dbReference type="Proteomes" id="UP001500728"/>
    </source>
</evidence>
<accession>A0ABP6R2R7</accession>
<keyword evidence="1" id="KW-0805">Transcription regulation</keyword>
<dbReference type="SUPFAM" id="SSF48498">
    <property type="entry name" value="Tetracyclin repressor-like, C-terminal domain"/>
    <property type="match status" value="1"/>
</dbReference>
<evidence type="ECO:0000259" key="5">
    <source>
        <dbReference type="PROSITE" id="PS50977"/>
    </source>
</evidence>
<evidence type="ECO:0000256" key="4">
    <source>
        <dbReference type="PROSITE-ProRule" id="PRU00335"/>
    </source>
</evidence>
<dbReference type="SUPFAM" id="SSF46689">
    <property type="entry name" value="Homeodomain-like"/>
    <property type="match status" value="1"/>
</dbReference>
<evidence type="ECO:0000256" key="1">
    <source>
        <dbReference type="ARBA" id="ARBA00023015"/>
    </source>
</evidence>
<dbReference type="EMBL" id="BAAAUW010000030">
    <property type="protein sequence ID" value="GAA3273318.1"/>
    <property type="molecule type" value="Genomic_DNA"/>
</dbReference>